<name>A0A8S5S4L6_9CAUD</name>
<protein>
    <submittedName>
        <fullName evidence="1">Uncharacterized protein</fullName>
    </submittedName>
</protein>
<evidence type="ECO:0000313" key="1">
    <source>
        <dbReference type="EMBL" id="DAF45872.1"/>
    </source>
</evidence>
<proteinExistence type="predicted"/>
<sequence length="120" mass="13832">MAFIQYLKFDGMELPLPISYEVGLDDVEADSGGETEAGTIQRDVIRIGVAAISVSFHVTQKWLRKLTWYKKQKKITVDYFDPETAEMKRAEMYVTGFKAKLEKDTSYKGLWSVSFMLKEF</sequence>
<accession>A0A8S5S4L6</accession>
<dbReference type="EMBL" id="BK032520">
    <property type="protein sequence ID" value="DAF45872.1"/>
    <property type="molecule type" value="Genomic_DNA"/>
</dbReference>
<reference evidence="1" key="1">
    <citation type="journal article" date="2021" name="Proc. Natl. Acad. Sci. U.S.A.">
        <title>A Catalog of Tens of Thousands of Viruses from Human Metagenomes Reveals Hidden Associations with Chronic Diseases.</title>
        <authorList>
            <person name="Tisza M.J."/>
            <person name="Buck C.B."/>
        </authorList>
    </citation>
    <scope>NUCLEOTIDE SEQUENCE</scope>
    <source>
        <strain evidence="1">Ct3UN6</strain>
    </source>
</reference>
<organism evidence="1">
    <name type="scientific">Siphoviridae sp. ct3UN6</name>
    <dbReference type="NCBI Taxonomy" id="2827769"/>
    <lineage>
        <taxon>Viruses</taxon>
        <taxon>Duplodnaviria</taxon>
        <taxon>Heunggongvirae</taxon>
        <taxon>Uroviricota</taxon>
        <taxon>Caudoviricetes</taxon>
    </lineage>
</organism>